<dbReference type="Gene3D" id="3.40.50.300">
    <property type="entry name" value="P-loop containing nucleotide triphosphate hydrolases"/>
    <property type="match status" value="1"/>
</dbReference>
<evidence type="ECO:0000313" key="2">
    <source>
        <dbReference type="EMBL" id="MFC7292250.1"/>
    </source>
</evidence>
<sequence>MTSRAPVIAVTNLKGGVGKSTTTLMLAEGLAYQYGLNVLVYDFDAQANLSELLLTSQGVQRERNQDRGVAAILDTFVPDSDKTIEDLRIVVEQWNATVIDDLVRKKNRNKEQGWVSLLAADPSMRFLEPFLERSPGKDWFDIGDELINRLEQATKFERNQADIIIIDCPPHVSTLCRAALKMADFYVTPTLAETLSIWGLRQFSTWMTHTDQTPWLAKSCGASFDERQFVVCTRFIPTSRSHQTAFEGLKLDWPNRTFSSPIGARVSMNSELPRKTINSLHSFGSRYRGKLKQDVTRLADEFTAFLQQHRPDLQWSRIQHGNFLTKSL</sequence>
<comment type="caution">
    <text evidence="2">The sequence shown here is derived from an EMBL/GenBank/DDBJ whole genome shotgun (WGS) entry which is preliminary data.</text>
</comment>
<dbReference type="PANTHER" id="PTHR13696">
    <property type="entry name" value="P-LOOP CONTAINING NUCLEOSIDE TRIPHOSPHATE HYDROLASE"/>
    <property type="match status" value="1"/>
</dbReference>
<dbReference type="Proteomes" id="UP001596492">
    <property type="component" value="Unassembled WGS sequence"/>
</dbReference>
<dbReference type="SUPFAM" id="SSF52540">
    <property type="entry name" value="P-loop containing nucleoside triphosphate hydrolases"/>
    <property type="match status" value="1"/>
</dbReference>
<organism evidence="2 3">
    <name type="scientific">Hirschia litorea</name>
    <dbReference type="NCBI Taxonomy" id="1199156"/>
    <lineage>
        <taxon>Bacteria</taxon>
        <taxon>Pseudomonadati</taxon>
        <taxon>Pseudomonadota</taxon>
        <taxon>Alphaproteobacteria</taxon>
        <taxon>Hyphomonadales</taxon>
        <taxon>Hyphomonadaceae</taxon>
        <taxon>Hirschia</taxon>
    </lineage>
</organism>
<evidence type="ECO:0000313" key="3">
    <source>
        <dbReference type="Proteomes" id="UP001596492"/>
    </source>
</evidence>
<evidence type="ECO:0000259" key="1">
    <source>
        <dbReference type="Pfam" id="PF13614"/>
    </source>
</evidence>
<dbReference type="RefSeq" id="WP_382167531.1">
    <property type="nucleotide sequence ID" value="NZ_JBHTBR010000005.1"/>
</dbReference>
<dbReference type="InterPro" id="IPR027417">
    <property type="entry name" value="P-loop_NTPase"/>
</dbReference>
<gene>
    <name evidence="2" type="ORF">ACFQS8_11525</name>
</gene>
<name>A0ABW2IN00_9PROT</name>
<dbReference type="InterPro" id="IPR025669">
    <property type="entry name" value="AAA_dom"/>
</dbReference>
<dbReference type="EMBL" id="JBHTBR010000005">
    <property type="protein sequence ID" value="MFC7292250.1"/>
    <property type="molecule type" value="Genomic_DNA"/>
</dbReference>
<proteinExistence type="predicted"/>
<dbReference type="InterPro" id="IPR050678">
    <property type="entry name" value="DNA_Partitioning_ATPase"/>
</dbReference>
<keyword evidence="3" id="KW-1185">Reference proteome</keyword>
<feature type="domain" description="AAA" evidence="1">
    <location>
        <begin position="7"/>
        <end position="208"/>
    </location>
</feature>
<reference evidence="3" key="1">
    <citation type="journal article" date="2019" name="Int. J. Syst. Evol. Microbiol.">
        <title>The Global Catalogue of Microorganisms (GCM) 10K type strain sequencing project: providing services to taxonomists for standard genome sequencing and annotation.</title>
        <authorList>
            <consortium name="The Broad Institute Genomics Platform"/>
            <consortium name="The Broad Institute Genome Sequencing Center for Infectious Disease"/>
            <person name="Wu L."/>
            <person name="Ma J."/>
        </authorList>
    </citation>
    <scope>NUCLEOTIDE SEQUENCE [LARGE SCALE GENOMIC DNA]</scope>
    <source>
        <strain evidence="3">CCUG 51308</strain>
    </source>
</reference>
<protein>
    <submittedName>
        <fullName evidence="2">ParA family protein</fullName>
    </submittedName>
</protein>
<dbReference type="PANTHER" id="PTHR13696:SF52">
    <property type="entry name" value="PARA FAMILY PROTEIN CT_582"/>
    <property type="match status" value="1"/>
</dbReference>
<dbReference type="CDD" id="cd02042">
    <property type="entry name" value="ParAB_family"/>
    <property type="match status" value="1"/>
</dbReference>
<dbReference type="Pfam" id="PF13614">
    <property type="entry name" value="AAA_31"/>
    <property type="match status" value="1"/>
</dbReference>
<accession>A0ABW2IN00</accession>